<dbReference type="EMBL" id="ODYU01006828">
    <property type="protein sequence ID" value="SOQ49037.1"/>
    <property type="molecule type" value="Genomic_DNA"/>
</dbReference>
<name>A0A2H1W7L2_SPOFR</name>
<evidence type="ECO:0000313" key="1">
    <source>
        <dbReference type="EMBL" id="SOQ49037.1"/>
    </source>
</evidence>
<sequence>MSSTSFSDCENCDCSQCTYLLEDKRNSYIYYHGKSKITSRRGPTFTTMAHPMVYYAEVPRSKNKTKCKPCQPKKENCFVKAFKWYTQERIPERYDFHPEVTSFADWLDSKYVEYLSEGQQNQYYELKIQKTTTVEEAPPCSYREPCGKKMSRIKRTHNQSCEFILQPKDLSRAASENCYQTPTGMRSNATVTSSNAPVSGRCSGRSQSLSSICEKSVLKPIDTIPQRAQEGPKTKAICPSCQQDQIQQVPSKTRTVCIACQFPEGIVIPINVEVQCEPAAQEPTTPSCCNVDTGNAPPSRQASKVSSVQIVVSVEKLPLTKPKKEKKLQISCQCPEENAVDTQPQRQPDPCTCCVATKRETQEVNQIFGPKPIGRQSQSTVTVVDDKCTCAAKEAAATKIICVMEDAAQTSDHAICFDKGVADYPLFMKIVCADKLNTECTTTKTCSS</sequence>
<proteinExistence type="predicted"/>
<reference evidence="1" key="1">
    <citation type="submission" date="2016-07" db="EMBL/GenBank/DDBJ databases">
        <authorList>
            <person name="Bretaudeau A."/>
        </authorList>
    </citation>
    <scope>NUCLEOTIDE SEQUENCE</scope>
    <source>
        <strain evidence="1">Rice</strain>
        <tissue evidence="1">Whole body</tissue>
    </source>
</reference>
<organism evidence="1">
    <name type="scientific">Spodoptera frugiperda</name>
    <name type="common">Fall armyworm</name>
    <dbReference type="NCBI Taxonomy" id="7108"/>
    <lineage>
        <taxon>Eukaryota</taxon>
        <taxon>Metazoa</taxon>
        <taxon>Ecdysozoa</taxon>
        <taxon>Arthropoda</taxon>
        <taxon>Hexapoda</taxon>
        <taxon>Insecta</taxon>
        <taxon>Pterygota</taxon>
        <taxon>Neoptera</taxon>
        <taxon>Endopterygota</taxon>
        <taxon>Lepidoptera</taxon>
        <taxon>Glossata</taxon>
        <taxon>Ditrysia</taxon>
        <taxon>Noctuoidea</taxon>
        <taxon>Noctuidae</taxon>
        <taxon>Amphipyrinae</taxon>
        <taxon>Spodoptera</taxon>
    </lineage>
</organism>
<protein>
    <submittedName>
        <fullName evidence="1">SFRICE_022658</fullName>
    </submittedName>
</protein>
<dbReference type="AlphaFoldDB" id="A0A2H1W7L2"/>
<gene>
    <name evidence="1" type="ORF">SFRICE_022658</name>
</gene>
<accession>A0A2H1W7L2</accession>